<evidence type="ECO:0000313" key="2">
    <source>
        <dbReference type="EMBL" id="KAL3281228.1"/>
    </source>
</evidence>
<keyword evidence="3" id="KW-1185">Reference proteome</keyword>
<proteinExistence type="predicted"/>
<feature type="domain" description="DUF4774" evidence="1">
    <location>
        <begin position="157"/>
        <end position="214"/>
    </location>
</feature>
<name>A0ABD2NRP2_9CUCU</name>
<gene>
    <name evidence="2" type="ORF">HHI36_004442</name>
</gene>
<sequence>MCSAIYILLPFGGAVPTWTASDLYQPLLNPSRNFYDLFLDTKIGDGSSSEHPFNSKNIKVVATSTTPSIKGATDRHDLSEQITMKNNEDGKMANAINNIIDEITKDSLKNIQSSPDNSLAPYRYHPLLNFLKQRINLDKNKIIEVRTDRLKEENATTTLILKPVARSVAGVDGKAISNPVSRAALRKGANVDILFEPDAIAIAGPGGIAHAESDLEIYYEDDDTDSESKSET</sequence>
<dbReference type="Pfam" id="PF15999">
    <property type="entry name" value="DUF4774"/>
    <property type="match status" value="1"/>
</dbReference>
<accession>A0ABD2NRP2</accession>
<dbReference type="InterPro" id="IPR031942">
    <property type="entry name" value="DUF4774"/>
</dbReference>
<evidence type="ECO:0000259" key="1">
    <source>
        <dbReference type="Pfam" id="PF15999"/>
    </source>
</evidence>
<protein>
    <recommendedName>
        <fullName evidence="1">DUF4774 domain-containing protein</fullName>
    </recommendedName>
</protein>
<organism evidence="2 3">
    <name type="scientific">Cryptolaemus montrouzieri</name>
    <dbReference type="NCBI Taxonomy" id="559131"/>
    <lineage>
        <taxon>Eukaryota</taxon>
        <taxon>Metazoa</taxon>
        <taxon>Ecdysozoa</taxon>
        <taxon>Arthropoda</taxon>
        <taxon>Hexapoda</taxon>
        <taxon>Insecta</taxon>
        <taxon>Pterygota</taxon>
        <taxon>Neoptera</taxon>
        <taxon>Endopterygota</taxon>
        <taxon>Coleoptera</taxon>
        <taxon>Polyphaga</taxon>
        <taxon>Cucujiformia</taxon>
        <taxon>Coccinelloidea</taxon>
        <taxon>Coccinellidae</taxon>
        <taxon>Scymninae</taxon>
        <taxon>Scymnini</taxon>
        <taxon>Cryptolaemus</taxon>
    </lineage>
</organism>
<reference evidence="2 3" key="1">
    <citation type="journal article" date="2021" name="BMC Biol.">
        <title>Horizontally acquired antibacterial genes associated with adaptive radiation of ladybird beetles.</title>
        <authorList>
            <person name="Li H.S."/>
            <person name="Tang X.F."/>
            <person name="Huang Y.H."/>
            <person name="Xu Z.Y."/>
            <person name="Chen M.L."/>
            <person name="Du X.Y."/>
            <person name="Qiu B.Y."/>
            <person name="Chen P.T."/>
            <person name="Zhang W."/>
            <person name="Slipinski A."/>
            <person name="Escalona H.E."/>
            <person name="Waterhouse R.M."/>
            <person name="Zwick A."/>
            <person name="Pang H."/>
        </authorList>
    </citation>
    <scope>NUCLEOTIDE SEQUENCE [LARGE SCALE GENOMIC DNA]</scope>
    <source>
        <strain evidence="2">SYSU2018</strain>
    </source>
</reference>
<evidence type="ECO:0000313" key="3">
    <source>
        <dbReference type="Proteomes" id="UP001516400"/>
    </source>
</evidence>
<dbReference type="EMBL" id="JABFTP020000144">
    <property type="protein sequence ID" value="KAL3281228.1"/>
    <property type="molecule type" value="Genomic_DNA"/>
</dbReference>
<comment type="caution">
    <text evidence="2">The sequence shown here is derived from an EMBL/GenBank/DDBJ whole genome shotgun (WGS) entry which is preliminary data.</text>
</comment>
<dbReference type="Proteomes" id="UP001516400">
    <property type="component" value="Unassembled WGS sequence"/>
</dbReference>
<dbReference type="AlphaFoldDB" id="A0ABD2NRP2"/>